<dbReference type="EMBL" id="LFVZ01000009">
    <property type="protein sequence ID" value="KTW27774.1"/>
    <property type="molecule type" value="Genomic_DNA"/>
</dbReference>
<comment type="subunit">
    <text evidence="7">Component of the Mediator complex.</text>
</comment>
<gene>
    <name evidence="7" type="primary">MED9</name>
    <name evidence="9" type="ORF">T552_02214</name>
</gene>
<keyword evidence="10" id="KW-1185">Reference proteome</keyword>
<comment type="function">
    <text evidence="7">Component of the Mediator complex, a coactivator involved in the regulated transcription of nearly all RNA polymerase II-dependent genes. Mediator functions as a bridge to convey information from gene-specific regulatory proteins to the basal RNA polymerase II transcription machinery. Mediator is recruited to promoters by direct interactions with regulatory proteins and serves as a scaffold for the assembly of a functional preinitiation complex with RNA polymerase II and the general transcription factors.</text>
</comment>
<dbReference type="RefSeq" id="XP_018225656.1">
    <property type="nucleotide sequence ID" value="XM_018370767.1"/>
</dbReference>
<comment type="subcellular location">
    <subcellularLocation>
        <location evidence="1 7">Nucleus</location>
    </subcellularLocation>
</comment>
<dbReference type="VEuPathDB" id="FungiDB:T552_02214"/>
<name>A0A0W4ZHC1_PNEC8</name>
<dbReference type="AlphaFoldDB" id="A0A0W4ZHC1"/>
<dbReference type="GO" id="GO:0006357">
    <property type="term" value="P:regulation of transcription by RNA polymerase II"/>
    <property type="evidence" value="ECO:0007669"/>
    <property type="project" value="InterPro"/>
</dbReference>
<feature type="coiled-coil region" evidence="8">
    <location>
        <begin position="17"/>
        <end position="44"/>
    </location>
</feature>
<protein>
    <recommendedName>
        <fullName evidence="7">Mediator of RNA polymerase II transcription subunit 9</fullName>
    </recommendedName>
    <alternativeName>
        <fullName evidence="7">Mediator complex subunit 9</fullName>
    </alternativeName>
</protein>
<comment type="similarity">
    <text evidence="2 7">Belongs to the Mediator complex subunit 9 family.</text>
</comment>
<dbReference type="GO" id="GO:0016592">
    <property type="term" value="C:mediator complex"/>
    <property type="evidence" value="ECO:0007669"/>
    <property type="project" value="InterPro"/>
</dbReference>
<evidence type="ECO:0000313" key="9">
    <source>
        <dbReference type="EMBL" id="KTW27774.1"/>
    </source>
</evidence>
<evidence type="ECO:0000256" key="8">
    <source>
        <dbReference type="SAM" id="Coils"/>
    </source>
</evidence>
<keyword evidence="3 7" id="KW-0805">Transcription regulation</keyword>
<dbReference type="OrthoDB" id="2563275at2759"/>
<comment type="caution">
    <text evidence="9">The sequence shown here is derived from an EMBL/GenBank/DDBJ whole genome shotgun (WGS) entry which is preliminary data.</text>
</comment>
<evidence type="ECO:0000256" key="5">
    <source>
        <dbReference type="ARBA" id="ARBA00023163"/>
    </source>
</evidence>
<dbReference type="InterPro" id="IPR011425">
    <property type="entry name" value="Med9"/>
</dbReference>
<reference evidence="10" key="1">
    <citation type="journal article" date="2016" name="Nat. Commun.">
        <title>Genome analysis of three Pneumocystis species reveals adaptation mechanisms to life exclusively in mammalian hosts.</title>
        <authorList>
            <person name="Ma L."/>
            <person name="Chen Z."/>
            <person name="Huang D.W."/>
            <person name="Kutty G."/>
            <person name="Ishihara M."/>
            <person name="Wang H."/>
            <person name="Abouelleil A."/>
            <person name="Bishop L."/>
            <person name="Davey E."/>
            <person name="Deng R."/>
            <person name="Deng X."/>
            <person name="Fan L."/>
            <person name="Fantoni G."/>
            <person name="Fitzgerald M."/>
            <person name="Gogineni E."/>
            <person name="Goldberg J.M."/>
            <person name="Handley G."/>
            <person name="Hu X."/>
            <person name="Huber C."/>
            <person name="Jiao X."/>
            <person name="Jones K."/>
            <person name="Levin J.Z."/>
            <person name="Liu Y."/>
            <person name="Macdonald P."/>
            <person name="Melnikov A."/>
            <person name="Raley C."/>
            <person name="Sassi M."/>
            <person name="Sherman B.T."/>
            <person name="Song X."/>
            <person name="Sykes S."/>
            <person name="Tran B."/>
            <person name="Walsh L."/>
            <person name="Xia Y."/>
            <person name="Yang J."/>
            <person name="Young S."/>
            <person name="Zeng Q."/>
            <person name="Zheng X."/>
            <person name="Stephens R."/>
            <person name="Nusbaum C."/>
            <person name="Birren B.W."/>
            <person name="Azadi P."/>
            <person name="Lempicki R.A."/>
            <person name="Cuomo C.A."/>
            <person name="Kovacs J.A."/>
        </authorList>
    </citation>
    <scope>NUCLEOTIDE SEQUENCE [LARGE SCALE GENOMIC DNA]</scope>
    <source>
        <strain evidence="10">B80</strain>
    </source>
</reference>
<organism evidence="9 10">
    <name type="scientific">Pneumocystis carinii (strain B80)</name>
    <name type="common">Rat pneumocystis pneumonia agent</name>
    <name type="synonym">Pneumocystis carinii f. sp. carinii</name>
    <dbReference type="NCBI Taxonomy" id="1408658"/>
    <lineage>
        <taxon>Eukaryota</taxon>
        <taxon>Fungi</taxon>
        <taxon>Dikarya</taxon>
        <taxon>Ascomycota</taxon>
        <taxon>Taphrinomycotina</taxon>
        <taxon>Pneumocystomycetes</taxon>
        <taxon>Pneumocystaceae</taxon>
        <taxon>Pneumocystis</taxon>
    </lineage>
</organism>
<evidence type="ECO:0000256" key="3">
    <source>
        <dbReference type="ARBA" id="ARBA00023015"/>
    </source>
</evidence>
<dbReference type="Pfam" id="PF07544">
    <property type="entry name" value="Med9"/>
    <property type="match status" value="1"/>
</dbReference>
<proteinExistence type="inferred from homology"/>
<evidence type="ECO:0000256" key="1">
    <source>
        <dbReference type="ARBA" id="ARBA00004123"/>
    </source>
</evidence>
<keyword evidence="6 7" id="KW-0539">Nucleus</keyword>
<dbReference type="GeneID" id="28936970"/>
<evidence type="ECO:0000256" key="4">
    <source>
        <dbReference type="ARBA" id="ARBA00023159"/>
    </source>
</evidence>
<dbReference type="GO" id="GO:0003712">
    <property type="term" value="F:transcription coregulator activity"/>
    <property type="evidence" value="ECO:0007669"/>
    <property type="project" value="InterPro"/>
</dbReference>
<dbReference type="Proteomes" id="UP000054454">
    <property type="component" value="Unassembled WGS sequence"/>
</dbReference>
<evidence type="ECO:0000256" key="6">
    <source>
        <dbReference type="ARBA" id="ARBA00023242"/>
    </source>
</evidence>
<keyword evidence="8" id="KW-0175">Coiled coil</keyword>
<keyword evidence="4 7" id="KW-0010">Activator</keyword>
<sequence length="83" mass="9650">MDISDTDIIPQIIQILKTAKKDDLKELNKEVSKLYQQVSNIRKMIESLPGKDMSILEQGGVIKRLERHISMQKRLLSEIKMKE</sequence>
<keyword evidence="5 7" id="KW-0804">Transcription</keyword>
<accession>A0A0W4ZHC1</accession>
<evidence type="ECO:0000256" key="7">
    <source>
        <dbReference type="RuleBase" id="RU364145"/>
    </source>
</evidence>
<evidence type="ECO:0000313" key="10">
    <source>
        <dbReference type="Proteomes" id="UP000054454"/>
    </source>
</evidence>
<evidence type="ECO:0000256" key="2">
    <source>
        <dbReference type="ARBA" id="ARBA00008089"/>
    </source>
</evidence>